<dbReference type="GO" id="GO:0035226">
    <property type="term" value="F:glutamate-cysteine ligase catalytic subunit binding"/>
    <property type="evidence" value="ECO:0007669"/>
    <property type="project" value="InterPro"/>
</dbReference>
<dbReference type="Pfam" id="PF00248">
    <property type="entry name" value="Aldo_ket_red"/>
    <property type="match status" value="1"/>
</dbReference>
<dbReference type="GO" id="GO:0016491">
    <property type="term" value="F:oxidoreductase activity"/>
    <property type="evidence" value="ECO:0007669"/>
    <property type="project" value="UniProtKB-KW"/>
</dbReference>
<evidence type="ECO:0000256" key="1">
    <source>
        <dbReference type="ARBA" id="ARBA00005006"/>
    </source>
</evidence>
<evidence type="ECO:0000256" key="3">
    <source>
        <dbReference type="ARBA" id="ARBA00011532"/>
    </source>
</evidence>
<evidence type="ECO:0000256" key="9">
    <source>
        <dbReference type="ARBA" id="ARBA00032926"/>
    </source>
</evidence>
<dbReference type="GO" id="GO:0017109">
    <property type="term" value="C:glutamate-cysteine ligase complex"/>
    <property type="evidence" value="ECO:0007669"/>
    <property type="project" value="TreeGrafter"/>
</dbReference>
<dbReference type="Proteomes" id="UP001201980">
    <property type="component" value="Unassembled WGS sequence"/>
</dbReference>
<dbReference type="InterPro" id="IPR036812">
    <property type="entry name" value="NAD(P)_OxRdtase_dom_sf"/>
</dbReference>
<evidence type="ECO:0000313" key="12">
    <source>
        <dbReference type="EMBL" id="KAJ2904215.1"/>
    </source>
</evidence>
<evidence type="ECO:0000313" key="13">
    <source>
        <dbReference type="Proteomes" id="UP001201980"/>
    </source>
</evidence>
<evidence type="ECO:0000256" key="2">
    <source>
        <dbReference type="ARBA" id="ARBA00008612"/>
    </source>
</evidence>
<dbReference type="InterPro" id="IPR020471">
    <property type="entry name" value="AKR"/>
</dbReference>
<dbReference type="PANTHER" id="PTHR13295">
    <property type="entry name" value="GLUTAMATE CYSTEINE LIGASE REGULATORY SUBUNIT"/>
    <property type="match status" value="1"/>
</dbReference>
<evidence type="ECO:0000256" key="7">
    <source>
        <dbReference type="ARBA" id="ARBA00031154"/>
    </source>
</evidence>
<keyword evidence="13" id="KW-1185">Reference proteome</keyword>
<dbReference type="Gene3D" id="3.20.20.100">
    <property type="entry name" value="NADP-dependent oxidoreductase domain"/>
    <property type="match status" value="1"/>
</dbReference>
<dbReference type="PRINTS" id="PR00069">
    <property type="entry name" value="ALDKETRDTASE"/>
</dbReference>
<gene>
    <name evidence="12" type="ORF">MKZ38_008545</name>
</gene>
<feature type="region of interest" description="Disordered" evidence="10">
    <location>
        <begin position="260"/>
        <end position="280"/>
    </location>
</feature>
<dbReference type="AlphaFoldDB" id="A0AAD5S2B6"/>
<comment type="pathway">
    <text evidence="1">Sulfur metabolism; glutathione biosynthesis; glutathione from L-cysteine and L-glutamate: step 1/2.</text>
</comment>
<evidence type="ECO:0000256" key="5">
    <source>
        <dbReference type="ARBA" id="ARBA00023002"/>
    </source>
</evidence>
<evidence type="ECO:0000256" key="6">
    <source>
        <dbReference type="ARBA" id="ARBA00030406"/>
    </source>
</evidence>
<dbReference type="GO" id="GO:0030234">
    <property type="term" value="F:enzyme regulator activity"/>
    <property type="evidence" value="ECO:0007669"/>
    <property type="project" value="TreeGrafter"/>
</dbReference>
<dbReference type="GO" id="GO:0006750">
    <property type="term" value="P:glutathione biosynthetic process"/>
    <property type="evidence" value="ECO:0007669"/>
    <property type="project" value="UniProtKB-KW"/>
</dbReference>
<dbReference type="InterPro" id="IPR023210">
    <property type="entry name" value="NADP_OxRdtase_dom"/>
</dbReference>
<dbReference type="EMBL" id="JAKWBI020000059">
    <property type="protein sequence ID" value="KAJ2904215.1"/>
    <property type="molecule type" value="Genomic_DNA"/>
</dbReference>
<dbReference type="InterPro" id="IPR032963">
    <property type="entry name" value="Gclm"/>
</dbReference>
<comment type="subunit">
    <text evidence="3">Heterodimer of a catalytic heavy chain and a regulatory light chain.</text>
</comment>
<sequence>MAKMEIILSTGNIVSGVPSIVRKPGSSRSNLEFTSSLRDHFAAAQQDYAAAAGGGSSSPDGETPVDIWTTREGNTLYVPRIEWATAGLQEEGNRYDITVKLFFLPGAPISEREQYIKDAVDLVLKELKVDSIDLLIASFPEMSFDGDCEWEADKKNASQGDDDEEASTWVLMEKIHEKGMVKSLGISEFGSEKMQRLMKRINVRPAVDQINIRDCCKVPPPLIKLAKEQKIELLVHTDCTDILPSGTLRELLGHGPIGAGVVSTPEPGENEDGHSGSPELRGDLIPQWVVKYTAVVRDRGVIENKGYFAGAALVQG</sequence>
<reference evidence="12" key="1">
    <citation type="submission" date="2022-07" db="EMBL/GenBank/DDBJ databases">
        <title>Draft genome sequence of Zalerion maritima ATCC 34329, a (micro)plastics degrading marine fungus.</title>
        <authorList>
            <person name="Paco A."/>
            <person name="Goncalves M.F.M."/>
            <person name="Rocha-Santos T.A.P."/>
            <person name="Alves A."/>
        </authorList>
    </citation>
    <scope>NUCLEOTIDE SEQUENCE</scope>
    <source>
        <strain evidence="12">ATCC 34329</strain>
    </source>
</reference>
<comment type="caution">
    <text evidence="12">The sequence shown here is derived from an EMBL/GenBank/DDBJ whole genome shotgun (WGS) entry which is preliminary data.</text>
</comment>
<evidence type="ECO:0000256" key="4">
    <source>
        <dbReference type="ARBA" id="ARBA00022684"/>
    </source>
</evidence>
<keyword evidence="4" id="KW-0317">Glutathione biosynthesis</keyword>
<comment type="similarity">
    <text evidence="2">Belongs to the aldo/keto reductase family. Glutamate--cysteine ligase light chain subfamily.</text>
</comment>
<evidence type="ECO:0000259" key="11">
    <source>
        <dbReference type="Pfam" id="PF00248"/>
    </source>
</evidence>
<evidence type="ECO:0000256" key="8">
    <source>
        <dbReference type="ARBA" id="ARBA00031732"/>
    </source>
</evidence>
<protein>
    <recommendedName>
        <fullName evidence="8">GCS light chain</fullName>
    </recommendedName>
    <alternativeName>
        <fullName evidence="6">Gamma-ECS regulatory subunit</fullName>
    </alternativeName>
    <alternativeName>
        <fullName evidence="9">Gamma-glutamylcysteine synthetase regulatory subunit</fullName>
    </alternativeName>
    <alternativeName>
        <fullName evidence="7">Glutamate--cysteine ligase modifier subunit</fullName>
    </alternativeName>
</protein>
<proteinExistence type="inferred from homology"/>
<dbReference type="SUPFAM" id="SSF51430">
    <property type="entry name" value="NAD(P)-linked oxidoreductase"/>
    <property type="match status" value="1"/>
</dbReference>
<accession>A0AAD5S2B6</accession>
<feature type="domain" description="NADP-dependent oxidoreductase" evidence="11">
    <location>
        <begin position="94"/>
        <end position="235"/>
    </location>
</feature>
<keyword evidence="5" id="KW-0560">Oxidoreductase</keyword>
<dbReference type="PANTHER" id="PTHR13295:SF4">
    <property type="entry name" value="GLUTAMATE--CYSTEINE LIGASE REGULATORY SUBUNIT"/>
    <property type="match status" value="1"/>
</dbReference>
<evidence type="ECO:0000256" key="10">
    <source>
        <dbReference type="SAM" id="MobiDB-lite"/>
    </source>
</evidence>
<name>A0AAD5S2B6_9PEZI</name>
<organism evidence="12 13">
    <name type="scientific">Zalerion maritima</name>
    <dbReference type="NCBI Taxonomy" id="339359"/>
    <lineage>
        <taxon>Eukaryota</taxon>
        <taxon>Fungi</taxon>
        <taxon>Dikarya</taxon>
        <taxon>Ascomycota</taxon>
        <taxon>Pezizomycotina</taxon>
        <taxon>Sordariomycetes</taxon>
        <taxon>Lulworthiomycetidae</taxon>
        <taxon>Lulworthiales</taxon>
        <taxon>Lulworthiaceae</taxon>
        <taxon>Zalerion</taxon>
    </lineage>
</organism>